<keyword evidence="4" id="KW-0862">Zinc</keyword>
<dbReference type="GO" id="GO:0008270">
    <property type="term" value="F:zinc ion binding"/>
    <property type="evidence" value="ECO:0007669"/>
    <property type="project" value="UniProtKB-KW"/>
</dbReference>
<evidence type="ECO:0000256" key="1">
    <source>
        <dbReference type="ARBA" id="ARBA00004123"/>
    </source>
</evidence>
<dbReference type="VEuPathDB" id="FungiDB:CJI96_0005030"/>
<dbReference type="AlphaFoldDB" id="A0A0L0NUJ3"/>
<comment type="subcellular location">
    <subcellularLocation>
        <location evidence="1">Nucleus</location>
    </subcellularLocation>
</comment>
<gene>
    <name evidence="9" type="ORF">QG37_06105</name>
</gene>
<evidence type="ECO:0000256" key="4">
    <source>
        <dbReference type="ARBA" id="ARBA00022833"/>
    </source>
</evidence>
<reference evidence="10" key="1">
    <citation type="journal article" date="2015" name="BMC Genomics">
        <title>Draft genome of a commonly misdiagnosed multidrug resistant pathogen Candida auris.</title>
        <authorList>
            <person name="Chatterjee S."/>
            <person name="Alampalli S.V."/>
            <person name="Nageshan R.K."/>
            <person name="Chettiar S.T."/>
            <person name="Joshi S."/>
            <person name="Tatu U.S."/>
        </authorList>
    </citation>
    <scope>NUCLEOTIDE SEQUENCE [LARGE SCALE GENOMIC DNA]</scope>
    <source>
        <strain evidence="10">6684</strain>
    </source>
</reference>
<dbReference type="Gene3D" id="3.30.50.10">
    <property type="entry name" value="Erythroid Transcription Factor GATA-1, subunit A"/>
    <property type="match status" value="1"/>
</dbReference>
<dbReference type="EMBL" id="LGST01000041">
    <property type="protein sequence ID" value="KND97698.1"/>
    <property type="molecule type" value="Genomic_DNA"/>
</dbReference>
<evidence type="ECO:0000256" key="7">
    <source>
        <dbReference type="SAM" id="MobiDB-lite"/>
    </source>
</evidence>
<dbReference type="Pfam" id="PF25026">
    <property type="entry name" value="Asd-4"/>
    <property type="match status" value="1"/>
</dbReference>
<organism evidence="9 10">
    <name type="scientific">Candidozyma auris</name>
    <name type="common">Yeast</name>
    <name type="synonym">Candida auris</name>
    <dbReference type="NCBI Taxonomy" id="498019"/>
    <lineage>
        <taxon>Eukaryota</taxon>
        <taxon>Fungi</taxon>
        <taxon>Dikarya</taxon>
        <taxon>Ascomycota</taxon>
        <taxon>Saccharomycotina</taxon>
        <taxon>Pichiomycetes</taxon>
        <taxon>Metschnikowiaceae</taxon>
        <taxon>Candidozyma</taxon>
    </lineage>
</organism>
<evidence type="ECO:0000313" key="10">
    <source>
        <dbReference type="Proteomes" id="UP000037122"/>
    </source>
</evidence>
<dbReference type="InterPro" id="IPR039355">
    <property type="entry name" value="Transcription_factor_GATA"/>
</dbReference>
<evidence type="ECO:0000256" key="6">
    <source>
        <dbReference type="PROSITE-ProRule" id="PRU00094"/>
    </source>
</evidence>
<dbReference type="PRINTS" id="PR00619">
    <property type="entry name" value="GATAZNFINGER"/>
</dbReference>
<dbReference type="VEuPathDB" id="FungiDB:CJJ09_005062"/>
<feature type="compositionally biased region" description="Low complexity" evidence="7">
    <location>
        <begin position="10"/>
        <end position="21"/>
    </location>
</feature>
<dbReference type="GO" id="GO:0000122">
    <property type="term" value="P:negative regulation of transcription by RNA polymerase II"/>
    <property type="evidence" value="ECO:0007669"/>
    <property type="project" value="TreeGrafter"/>
</dbReference>
<dbReference type="PROSITE" id="PS00344">
    <property type="entry name" value="GATA_ZN_FINGER_1"/>
    <property type="match status" value="1"/>
</dbReference>
<dbReference type="SMART" id="SM00401">
    <property type="entry name" value="ZnF_GATA"/>
    <property type="match status" value="1"/>
</dbReference>
<feature type="compositionally biased region" description="Low complexity" evidence="7">
    <location>
        <begin position="466"/>
        <end position="498"/>
    </location>
</feature>
<evidence type="ECO:0000256" key="2">
    <source>
        <dbReference type="ARBA" id="ARBA00022723"/>
    </source>
</evidence>
<dbReference type="Pfam" id="PF00320">
    <property type="entry name" value="GATA"/>
    <property type="match status" value="1"/>
</dbReference>
<dbReference type="GO" id="GO:0005634">
    <property type="term" value="C:nucleus"/>
    <property type="evidence" value="ECO:0007669"/>
    <property type="project" value="UniProtKB-SubCell"/>
</dbReference>
<dbReference type="PROSITE" id="PS50114">
    <property type="entry name" value="GATA_ZN_FINGER_2"/>
    <property type="match status" value="1"/>
</dbReference>
<dbReference type="GO" id="GO:0000978">
    <property type="term" value="F:RNA polymerase II cis-regulatory region sequence-specific DNA binding"/>
    <property type="evidence" value="ECO:0007669"/>
    <property type="project" value="TreeGrafter"/>
</dbReference>
<dbReference type="FunFam" id="3.30.50.10:FF:000007">
    <property type="entry name" value="Nitrogen regulatory AreA, N-terminal"/>
    <property type="match status" value="1"/>
</dbReference>
<dbReference type="InterPro" id="IPR056998">
    <property type="entry name" value="Asd-4/GZF3_helical"/>
</dbReference>
<dbReference type="VEuPathDB" id="FungiDB:CJJ09_005565"/>
<evidence type="ECO:0000313" key="9">
    <source>
        <dbReference type="EMBL" id="KND97698.1"/>
    </source>
</evidence>
<feature type="region of interest" description="Disordered" evidence="7">
    <location>
        <begin position="119"/>
        <end position="196"/>
    </location>
</feature>
<dbReference type="InterPro" id="IPR013088">
    <property type="entry name" value="Znf_NHR/GATA"/>
</dbReference>
<feature type="compositionally biased region" description="Low complexity" evidence="7">
    <location>
        <begin position="166"/>
        <end position="192"/>
    </location>
</feature>
<dbReference type="InterPro" id="IPR000679">
    <property type="entry name" value="Znf_GATA"/>
</dbReference>
<feature type="compositionally biased region" description="Low complexity" evidence="7">
    <location>
        <begin position="445"/>
        <end position="459"/>
    </location>
</feature>
<feature type="compositionally biased region" description="Polar residues" evidence="7">
    <location>
        <begin position="430"/>
        <end position="444"/>
    </location>
</feature>
<accession>A0A0L0NUJ3</accession>
<feature type="compositionally biased region" description="Basic residues" evidence="7">
    <location>
        <begin position="130"/>
        <end position="139"/>
    </location>
</feature>
<comment type="caution">
    <text evidence="9">The sequence shown here is derived from an EMBL/GenBank/DDBJ whole genome shotgun (WGS) entry which is preliminary data.</text>
</comment>
<dbReference type="Proteomes" id="UP000037122">
    <property type="component" value="Unassembled WGS sequence"/>
</dbReference>
<dbReference type="VEuPathDB" id="FungiDB:CJI97_002019"/>
<dbReference type="PANTHER" id="PTHR10071">
    <property type="entry name" value="TRANSCRIPTION FACTOR GATA FAMILY MEMBER"/>
    <property type="match status" value="1"/>
</dbReference>
<keyword evidence="2" id="KW-0479">Metal-binding</keyword>
<sequence>MSEIQRLPQVVNPNPVHPNAKTTTLINNGTTTTKLNISLPVCRNCKTQTTPLWRRDETGQVLCNACGLFLKLHGRPRPISLKTDTIKLRNRIKQPNFLKKHGTNTPELKLKDSRVSLANAGVNTANGGKKLPKPGRKRSPPPDFAVQPKHHQGPQFQHQHQHQHQHQQPQQFHQQQHQQHPPHLIHHLPGIPGSSTAIPLPLSHPARGPSHGHLPHHLHHLSGLSSSQVQLLHYPSSTPTQFAPGLQRITSPLMLSTTLLNARSVSSTGAASPKSSLSAAQAAGALENMLNVLGPSATFKGSSHEMNGVSLMGHSAKTPLSALKQESRILPGIPPSSAPSTGASTNVIASPSFGPQFHLDSPKRDNSQGLSKPSLPPLQLRTQNATSASTSLAPTTSAPNSGPLPPIQSLHPVKMEERNALDGENARVVSHSTGEVQSTQNTAPNSGNAGNSQQQSGQNEGHEQSSNRSSNNNNNNNGDNGNSNNNNDGNNGNNGNNDGLKKANDADSVAYENTLLKTRISELELVNDLYRTRIMELEAMEQAARLRESSMRRRLDEVIALQAQNAARQGDEGEEKKAKTDQ</sequence>
<dbReference type="VEuPathDB" id="FungiDB:QG37_06105"/>
<dbReference type="CDD" id="cd00202">
    <property type="entry name" value="ZnF_GATA"/>
    <property type="match status" value="1"/>
</dbReference>
<keyword evidence="5" id="KW-0539">Nucleus</keyword>
<keyword evidence="3 6" id="KW-0863">Zinc-finger</keyword>
<evidence type="ECO:0000259" key="8">
    <source>
        <dbReference type="PROSITE" id="PS50114"/>
    </source>
</evidence>
<proteinExistence type="predicted"/>
<name>A0A0L0NUJ3_CANAR</name>
<feature type="domain" description="GATA-type" evidence="8">
    <location>
        <begin position="42"/>
        <end position="89"/>
    </location>
</feature>
<dbReference type="VEuPathDB" id="FungiDB:CJJ07_003384"/>
<dbReference type="SUPFAM" id="SSF57716">
    <property type="entry name" value="Glucocorticoid receptor-like (DNA-binding domain)"/>
    <property type="match status" value="1"/>
</dbReference>
<dbReference type="GO" id="GO:0000981">
    <property type="term" value="F:DNA-binding transcription factor activity, RNA polymerase II-specific"/>
    <property type="evidence" value="ECO:0007669"/>
    <property type="project" value="TreeGrafter"/>
</dbReference>
<feature type="compositionally biased region" description="Low complexity" evidence="7">
    <location>
        <begin position="385"/>
        <end position="399"/>
    </location>
</feature>
<evidence type="ECO:0000256" key="5">
    <source>
        <dbReference type="ARBA" id="ARBA00023242"/>
    </source>
</evidence>
<dbReference type="PANTHER" id="PTHR10071:SF281">
    <property type="entry name" value="BOX A-BINDING FACTOR-RELATED"/>
    <property type="match status" value="1"/>
</dbReference>
<feature type="region of interest" description="Disordered" evidence="7">
    <location>
        <begin position="329"/>
        <end position="409"/>
    </location>
</feature>
<protein>
    <recommendedName>
        <fullName evidence="8">GATA-type domain-containing protein</fullName>
    </recommendedName>
</protein>
<feature type="region of interest" description="Disordered" evidence="7">
    <location>
        <begin position="429"/>
        <end position="503"/>
    </location>
</feature>
<evidence type="ECO:0000256" key="3">
    <source>
        <dbReference type="ARBA" id="ARBA00022771"/>
    </source>
</evidence>
<dbReference type="GO" id="GO:0045944">
    <property type="term" value="P:positive regulation of transcription by RNA polymerase II"/>
    <property type="evidence" value="ECO:0007669"/>
    <property type="project" value="TreeGrafter"/>
</dbReference>
<dbReference type="VEuPathDB" id="FungiDB:B9J08_002476"/>
<feature type="region of interest" description="Disordered" evidence="7">
    <location>
        <begin position="1"/>
        <end position="21"/>
    </location>
</feature>